<dbReference type="Proteomes" id="UP000563601">
    <property type="component" value="Unassembled WGS sequence"/>
</dbReference>
<evidence type="ECO:0000313" key="2">
    <source>
        <dbReference type="Proteomes" id="UP000563601"/>
    </source>
</evidence>
<dbReference type="AlphaFoldDB" id="A0AA89PD36"/>
<reference evidence="1 2" key="1">
    <citation type="submission" date="2020-08" db="EMBL/GenBank/DDBJ databases">
        <title>Genomic Encyclopedia of Type Strains, Phase IV (KMG-IV): sequencing the most valuable type-strain genomes for metagenomic binning, comparative biology and taxonomic classification.</title>
        <authorList>
            <person name="Goeker M."/>
        </authorList>
    </citation>
    <scope>NUCLEOTIDE SEQUENCE [LARGE SCALE GENOMIC DNA]</scope>
    <source>
        <strain evidence="1 2">DSM 11525</strain>
    </source>
</reference>
<gene>
    <name evidence="1" type="ORF">HNQ53_002113</name>
</gene>
<evidence type="ECO:0000313" key="1">
    <source>
        <dbReference type="EMBL" id="MBB5211895.1"/>
    </source>
</evidence>
<name>A0AA89PD36_9GAMM</name>
<sequence length="79" mass="8692">MDMISSNKSILAFNLIWLWQEQGLFDQVLSGCEALEIPAPHIGHEFSFAQAHDVIECLRCGSSIGKVLLKVSPKPVCPP</sequence>
<evidence type="ECO:0008006" key="3">
    <source>
        <dbReference type="Google" id="ProtNLM"/>
    </source>
</evidence>
<proteinExistence type="predicted"/>
<dbReference type="EMBL" id="JACHHR010000002">
    <property type="protein sequence ID" value="MBB5211895.1"/>
    <property type="molecule type" value="Genomic_DNA"/>
</dbReference>
<accession>A0AA89PD36</accession>
<organism evidence="1 2">
    <name type="scientific">Microbulbifer hydrolyticus</name>
    <dbReference type="NCBI Taxonomy" id="48074"/>
    <lineage>
        <taxon>Bacteria</taxon>
        <taxon>Pseudomonadati</taxon>
        <taxon>Pseudomonadota</taxon>
        <taxon>Gammaproteobacteria</taxon>
        <taxon>Cellvibrionales</taxon>
        <taxon>Microbulbiferaceae</taxon>
        <taxon>Microbulbifer</taxon>
    </lineage>
</organism>
<protein>
    <recommendedName>
        <fullName evidence="3">Zinc-binding dehydrogenase</fullName>
    </recommendedName>
</protein>
<comment type="caution">
    <text evidence="1">The sequence shown here is derived from an EMBL/GenBank/DDBJ whole genome shotgun (WGS) entry which is preliminary data.</text>
</comment>